<feature type="region of interest" description="Disordered" evidence="1">
    <location>
        <begin position="330"/>
        <end position="354"/>
    </location>
</feature>
<feature type="region of interest" description="Disordered" evidence="1">
    <location>
        <begin position="281"/>
        <end position="310"/>
    </location>
</feature>
<accession>A0A7S3VCS1</accession>
<evidence type="ECO:0000256" key="1">
    <source>
        <dbReference type="SAM" id="MobiDB-lite"/>
    </source>
</evidence>
<sequence length="666" mass="74808">MNLQPNAVPERNISQCPIIYILDSDDESTRPTNEEDEVLNINGKEATTSLQNFVSSIKDEDISNRRSMVVKCDGDGDGDGDPTNILSESAVSPPPSSSSSSVRRKQDRLADNNNNPMHVCSSSQETNRPPDPSMDSSAAYLSPRSFPSKIASSSLISARTPNNGATFSTPDTKNVTMIDNANLVRENSYVSASSKVIDQVVATPRLEVDRCKNECKKVENCNSDHSTNSSNLMGSDTILCPQCSFQCASRRSLELHRARFCKKRSSSSISATVHRRVTSNPLIKDPNENMAGKKRKFPHSRKEEKKRLDGATVSDLTSFDSPDVKSARTVNHTITPDDSGRIDHDASSTNGVQNDIHPNFIAVKQEYDGYNQHHQVGALEHRKYGHKVLLGRQKKNGMMKLGGGNCTMIMYPSLNLKKNENHPRFRDIGYTYAFAYSEHWQPQGPPWAGFNGGVVSTIPPDVHTEKPFSVFMQRKLKNKCIGWEYCGEYKVQDSYKDMIQYASAYSIDKCDRNQMTKDILSSLSSKDGSWKSRIARWRDVVTMKCNTDSKSQASDVPIWFKENRKPTTLELDSWKDMGKKAPTLAARALFCNFRSTMPDNEFVQLLMRMEEFHQTYPLEFVSYNDRVYNYVKAGETPFNALGKKRVGGEACAKASDWYAYYDQKCK</sequence>
<gene>
    <name evidence="2" type="ORF">CDEB00056_LOCUS16247</name>
</gene>
<name>A0A7S3VCS1_9STRA</name>
<protein>
    <submittedName>
        <fullName evidence="2">Uncharacterized protein</fullName>
    </submittedName>
</protein>
<reference evidence="2" key="1">
    <citation type="submission" date="2021-01" db="EMBL/GenBank/DDBJ databases">
        <authorList>
            <person name="Corre E."/>
            <person name="Pelletier E."/>
            <person name="Niang G."/>
            <person name="Scheremetjew M."/>
            <person name="Finn R."/>
            <person name="Kale V."/>
            <person name="Holt S."/>
            <person name="Cochrane G."/>
            <person name="Meng A."/>
            <person name="Brown T."/>
            <person name="Cohen L."/>
        </authorList>
    </citation>
    <scope>NUCLEOTIDE SEQUENCE</scope>
    <source>
        <strain evidence="2">MM31A-1</strain>
    </source>
</reference>
<dbReference type="AlphaFoldDB" id="A0A7S3VCS1"/>
<feature type="compositionally biased region" description="Basic and acidic residues" evidence="1">
    <location>
        <begin position="300"/>
        <end position="309"/>
    </location>
</feature>
<feature type="region of interest" description="Disordered" evidence="1">
    <location>
        <begin position="69"/>
        <end position="141"/>
    </location>
</feature>
<feature type="compositionally biased region" description="Polar residues" evidence="1">
    <location>
        <begin position="111"/>
        <end position="127"/>
    </location>
</feature>
<dbReference type="EMBL" id="HBIO01021111">
    <property type="protein sequence ID" value="CAE0471394.1"/>
    <property type="molecule type" value="Transcribed_RNA"/>
</dbReference>
<organism evidence="2">
    <name type="scientific">Chaetoceros debilis</name>
    <dbReference type="NCBI Taxonomy" id="122233"/>
    <lineage>
        <taxon>Eukaryota</taxon>
        <taxon>Sar</taxon>
        <taxon>Stramenopiles</taxon>
        <taxon>Ochrophyta</taxon>
        <taxon>Bacillariophyta</taxon>
        <taxon>Coscinodiscophyceae</taxon>
        <taxon>Chaetocerotophycidae</taxon>
        <taxon>Chaetocerotales</taxon>
        <taxon>Chaetocerotaceae</taxon>
        <taxon>Chaetoceros</taxon>
    </lineage>
</organism>
<proteinExistence type="predicted"/>
<evidence type="ECO:0000313" key="2">
    <source>
        <dbReference type="EMBL" id="CAE0471394.1"/>
    </source>
</evidence>